<dbReference type="GeneID" id="105136572"/>
<dbReference type="RefSeq" id="XP_011040275.1">
    <property type="nucleotide sequence ID" value="XM_011041973.1"/>
</dbReference>
<keyword evidence="1" id="KW-1185">Reference proteome</keyword>
<reference evidence="2" key="1">
    <citation type="submission" date="2025-08" db="UniProtKB">
        <authorList>
            <consortium name="RefSeq"/>
        </authorList>
    </citation>
    <scope>IDENTIFICATION</scope>
</reference>
<proteinExistence type="predicted"/>
<name>A0AAJ6V2A7_POPEU</name>
<sequence length="130" mass="14875">MEIESPLQVTCKFISFDAVFALPPSAIFLYVLWCAEIDFSVLYWSSVMTMDESILFVNKPFVGDFRCQSFGMALEILDPVQFTVSRRLHSLRHQDCPCSNLFPRSHCTWNLVSKSVQFVISGEIDRPVLS</sequence>
<dbReference type="AlphaFoldDB" id="A0AAJ6V2A7"/>
<protein>
    <submittedName>
        <fullName evidence="2">Uncharacterized protein LOC105136572</fullName>
    </submittedName>
</protein>
<evidence type="ECO:0000313" key="2">
    <source>
        <dbReference type="RefSeq" id="XP_011040275.1"/>
    </source>
</evidence>
<dbReference type="Proteomes" id="UP000694918">
    <property type="component" value="Unplaced"/>
</dbReference>
<organism evidence="1 2">
    <name type="scientific">Populus euphratica</name>
    <name type="common">Euphrates poplar</name>
    <dbReference type="NCBI Taxonomy" id="75702"/>
    <lineage>
        <taxon>Eukaryota</taxon>
        <taxon>Viridiplantae</taxon>
        <taxon>Streptophyta</taxon>
        <taxon>Embryophyta</taxon>
        <taxon>Tracheophyta</taxon>
        <taxon>Spermatophyta</taxon>
        <taxon>Magnoliopsida</taxon>
        <taxon>eudicotyledons</taxon>
        <taxon>Gunneridae</taxon>
        <taxon>Pentapetalae</taxon>
        <taxon>rosids</taxon>
        <taxon>fabids</taxon>
        <taxon>Malpighiales</taxon>
        <taxon>Salicaceae</taxon>
        <taxon>Saliceae</taxon>
        <taxon>Populus</taxon>
    </lineage>
</organism>
<evidence type="ECO:0000313" key="1">
    <source>
        <dbReference type="Proteomes" id="UP000694918"/>
    </source>
</evidence>
<dbReference type="KEGG" id="peu:105136572"/>
<gene>
    <name evidence="2" type="primary">LOC105136572</name>
</gene>
<accession>A0AAJ6V2A7</accession>